<dbReference type="STRING" id="655353.SAMN04488056_110169"/>
<evidence type="ECO:0000313" key="1">
    <source>
        <dbReference type="EMBL" id="SFO67009.1"/>
    </source>
</evidence>
<evidence type="ECO:0000313" key="2">
    <source>
        <dbReference type="Proteomes" id="UP000199236"/>
    </source>
</evidence>
<gene>
    <name evidence="1" type="ORF">SAMN04488056_110169</name>
</gene>
<dbReference type="AlphaFoldDB" id="A0A1I5J2W6"/>
<keyword evidence="2" id="KW-1185">Reference proteome</keyword>
<protein>
    <submittedName>
        <fullName evidence="1">Uncharacterized protein</fullName>
    </submittedName>
</protein>
<proteinExistence type="predicted"/>
<dbReference type="Proteomes" id="UP000199236">
    <property type="component" value="Unassembled WGS sequence"/>
</dbReference>
<sequence length="84" mass="9703">MIRPLHRIQHRSPYLQRTETHLRSSTQPLSLPDAQSGLLRIARKSMTNLDVHTPALIGCIKELDKVIIFGLIHEYEKARFCQIT</sequence>
<dbReference type="EMBL" id="FOVR01000010">
    <property type="protein sequence ID" value="SFO67009.1"/>
    <property type="molecule type" value="Genomic_DNA"/>
</dbReference>
<reference evidence="1 2" key="1">
    <citation type="submission" date="2016-10" db="EMBL/GenBank/DDBJ databases">
        <authorList>
            <person name="de Groot N.N."/>
        </authorList>
    </citation>
    <scope>NUCLEOTIDE SEQUENCE [LARGE SCALE GENOMIC DNA]</scope>
    <source>
        <strain evidence="1 2">CGMCC 1.9157</strain>
    </source>
</reference>
<accession>A0A1I5J2W6</accession>
<name>A0A1I5J2W6_9HYPH</name>
<organism evidence="1 2">
    <name type="scientific">Cohaesibacter marisflavi</name>
    <dbReference type="NCBI Taxonomy" id="655353"/>
    <lineage>
        <taxon>Bacteria</taxon>
        <taxon>Pseudomonadati</taxon>
        <taxon>Pseudomonadota</taxon>
        <taxon>Alphaproteobacteria</taxon>
        <taxon>Hyphomicrobiales</taxon>
        <taxon>Cohaesibacteraceae</taxon>
    </lineage>
</organism>